<dbReference type="GO" id="GO:0005886">
    <property type="term" value="C:plasma membrane"/>
    <property type="evidence" value="ECO:0007669"/>
    <property type="project" value="UniProtKB-SubCell"/>
</dbReference>
<dbReference type="EMBL" id="JACRSY010000001">
    <property type="protein sequence ID" value="MBC8577960.1"/>
    <property type="molecule type" value="Genomic_DNA"/>
</dbReference>
<dbReference type="Proteomes" id="UP000655830">
    <property type="component" value="Unassembled WGS sequence"/>
</dbReference>
<accession>A0A926EFG6</accession>
<dbReference type="InterPro" id="IPR000515">
    <property type="entry name" value="MetI-like"/>
</dbReference>
<feature type="transmembrane region" description="Helical" evidence="7">
    <location>
        <begin position="44"/>
        <end position="62"/>
    </location>
</feature>
<keyword evidence="10" id="KW-1185">Reference proteome</keyword>
<dbReference type="InterPro" id="IPR035906">
    <property type="entry name" value="MetI-like_sf"/>
</dbReference>
<dbReference type="Pfam" id="PF00528">
    <property type="entry name" value="BPD_transp_1"/>
    <property type="match status" value="1"/>
</dbReference>
<dbReference type="PANTHER" id="PTHR43744">
    <property type="entry name" value="ABC TRANSPORTER PERMEASE PROTEIN MG189-RELATED-RELATED"/>
    <property type="match status" value="1"/>
</dbReference>
<protein>
    <submittedName>
        <fullName evidence="9">Carbohydrate ABC transporter permease</fullName>
    </submittedName>
</protein>
<evidence type="ECO:0000256" key="5">
    <source>
        <dbReference type="ARBA" id="ARBA00022989"/>
    </source>
</evidence>
<feature type="transmembrane region" description="Helical" evidence="7">
    <location>
        <begin position="245"/>
        <end position="262"/>
    </location>
</feature>
<keyword evidence="2 7" id="KW-0813">Transport</keyword>
<feature type="transmembrane region" description="Helical" evidence="7">
    <location>
        <begin position="142"/>
        <end position="164"/>
    </location>
</feature>
<keyword evidence="4 7" id="KW-0812">Transmembrane</keyword>
<feature type="transmembrane region" description="Helical" evidence="7">
    <location>
        <begin position="107"/>
        <end position="130"/>
    </location>
</feature>
<evidence type="ECO:0000256" key="1">
    <source>
        <dbReference type="ARBA" id="ARBA00004651"/>
    </source>
</evidence>
<keyword evidence="5 7" id="KW-1133">Transmembrane helix</keyword>
<dbReference type="PANTHER" id="PTHR43744:SF12">
    <property type="entry name" value="ABC TRANSPORTER PERMEASE PROTEIN MG189-RELATED"/>
    <property type="match status" value="1"/>
</dbReference>
<gene>
    <name evidence="9" type="ORF">H8718_00200</name>
</gene>
<evidence type="ECO:0000256" key="6">
    <source>
        <dbReference type="ARBA" id="ARBA00023136"/>
    </source>
</evidence>
<evidence type="ECO:0000313" key="10">
    <source>
        <dbReference type="Proteomes" id="UP000655830"/>
    </source>
</evidence>
<dbReference type="PROSITE" id="PS50928">
    <property type="entry name" value="ABC_TM1"/>
    <property type="match status" value="1"/>
</dbReference>
<comment type="similarity">
    <text evidence="7">Belongs to the binding-protein-dependent transport system permease family.</text>
</comment>
<comment type="subcellular location">
    <subcellularLocation>
        <location evidence="1 7">Cell membrane</location>
        <topology evidence="1 7">Multi-pass membrane protein</topology>
    </subcellularLocation>
</comment>
<comment type="caution">
    <text evidence="9">The sequence shown here is derived from an EMBL/GenBank/DDBJ whole genome shotgun (WGS) entry which is preliminary data.</text>
</comment>
<feature type="transmembrane region" description="Helical" evidence="7">
    <location>
        <begin position="190"/>
        <end position="211"/>
    </location>
</feature>
<organism evidence="9 10">
    <name type="scientific">Zhenhengia yiwuensis</name>
    <dbReference type="NCBI Taxonomy" id="2763666"/>
    <lineage>
        <taxon>Bacteria</taxon>
        <taxon>Bacillati</taxon>
        <taxon>Bacillota</taxon>
        <taxon>Clostridia</taxon>
        <taxon>Lachnospirales</taxon>
        <taxon>Lachnospiraceae</taxon>
        <taxon>Zhenhengia</taxon>
    </lineage>
</organism>
<dbReference type="AlphaFoldDB" id="A0A926EFG6"/>
<evidence type="ECO:0000259" key="8">
    <source>
        <dbReference type="PROSITE" id="PS50928"/>
    </source>
</evidence>
<evidence type="ECO:0000256" key="2">
    <source>
        <dbReference type="ARBA" id="ARBA00022448"/>
    </source>
</evidence>
<dbReference type="SUPFAM" id="SSF161098">
    <property type="entry name" value="MetI-like"/>
    <property type="match status" value="1"/>
</dbReference>
<proteinExistence type="inferred from homology"/>
<evidence type="ECO:0000256" key="3">
    <source>
        <dbReference type="ARBA" id="ARBA00022475"/>
    </source>
</evidence>
<evidence type="ECO:0000313" key="9">
    <source>
        <dbReference type="EMBL" id="MBC8577960.1"/>
    </source>
</evidence>
<dbReference type="CDD" id="cd06261">
    <property type="entry name" value="TM_PBP2"/>
    <property type="match status" value="1"/>
</dbReference>
<feature type="domain" description="ABC transmembrane type-1" evidence="8">
    <location>
        <begin position="107"/>
        <end position="332"/>
    </location>
</feature>
<keyword evidence="3" id="KW-1003">Cell membrane</keyword>
<evidence type="ECO:0000256" key="7">
    <source>
        <dbReference type="RuleBase" id="RU363032"/>
    </source>
</evidence>
<dbReference type="Gene3D" id="1.10.3720.10">
    <property type="entry name" value="MetI-like"/>
    <property type="match status" value="1"/>
</dbReference>
<name>A0A926EFG6_9FIRM</name>
<sequence>MANNRELDKMQVNNVYIPEKFKKAKIPWEGYRIKKEAMGLVQKVFFISLVVGLCFIILYPLLKLFPTVFGEMSDLGNPDVVWIPKEFSTVSFRAAFKIAMGGSIGSLVISVLYALSITAIQIFMSAMAGYSIARINFRGRNIIFALVVLTILVPPQALLISQYLHFKQFDVLGLITMFTGGTIDLINKPYVLYLMAFLGFGLKQGLFIFIFRQFFITMPNEFEEAAVIDGCGFYRTYFKIMLPNAMPPVMTVGVLSFVWNYGDVYYTNYFHPDGPYLSVILQRMFDPTRREAVNDALFKHFDIFLTNQMTFDATKQAALFIFLIPLLIIYFLAQRKLVENLERSGIVG</sequence>
<dbReference type="GO" id="GO:0055085">
    <property type="term" value="P:transmembrane transport"/>
    <property type="evidence" value="ECO:0007669"/>
    <property type="project" value="InterPro"/>
</dbReference>
<evidence type="ECO:0000256" key="4">
    <source>
        <dbReference type="ARBA" id="ARBA00022692"/>
    </source>
</evidence>
<reference evidence="9" key="1">
    <citation type="submission" date="2020-08" db="EMBL/GenBank/DDBJ databases">
        <title>Genome public.</title>
        <authorList>
            <person name="Liu C."/>
            <person name="Sun Q."/>
        </authorList>
    </citation>
    <scope>NUCLEOTIDE SEQUENCE</scope>
    <source>
        <strain evidence="9">NSJ-12</strain>
    </source>
</reference>
<keyword evidence="6 7" id="KW-0472">Membrane</keyword>
<dbReference type="RefSeq" id="WP_177671288.1">
    <property type="nucleotide sequence ID" value="NZ_JACRSY010000001.1"/>
</dbReference>
<feature type="transmembrane region" description="Helical" evidence="7">
    <location>
        <begin position="317"/>
        <end position="333"/>
    </location>
</feature>